<organism evidence="1 2">
    <name type="scientific">Crotalaria pallida</name>
    <name type="common">Smooth rattlebox</name>
    <name type="synonym">Crotalaria striata</name>
    <dbReference type="NCBI Taxonomy" id="3830"/>
    <lineage>
        <taxon>Eukaryota</taxon>
        <taxon>Viridiplantae</taxon>
        <taxon>Streptophyta</taxon>
        <taxon>Embryophyta</taxon>
        <taxon>Tracheophyta</taxon>
        <taxon>Spermatophyta</taxon>
        <taxon>Magnoliopsida</taxon>
        <taxon>eudicotyledons</taxon>
        <taxon>Gunneridae</taxon>
        <taxon>Pentapetalae</taxon>
        <taxon>rosids</taxon>
        <taxon>fabids</taxon>
        <taxon>Fabales</taxon>
        <taxon>Fabaceae</taxon>
        <taxon>Papilionoideae</taxon>
        <taxon>50 kb inversion clade</taxon>
        <taxon>genistoids sensu lato</taxon>
        <taxon>core genistoids</taxon>
        <taxon>Crotalarieae</taxon>
        <taxon>Crotalaria</taxon>
    </lineage>
</organism>
<comment type="caution">
    <text evidence="1">The sequence shown here is derived from an EMBL/GenBank/DDBJ whole genome shotgun (WGS) entry which is preliminary data.</text>
</comment>
<dbReference type="AlphaFoldDB" id="A0AAN9E5J4"/>
<protein>
    <submittedName>
        <fullName evidence="1">Uncharacterized protein</fullName>
    </submittedName>
</protein>
<reference evidence="1 2" key="1">
    <citation type="submission" date="2024-01" db="EMBL/GenBank/DDBJ databases">
        <title>The genomes of 5 underutilized Papilionoideae crops provide insights into root nodulation and disease resistanc.</title>
        <authorList>
            <person name="Yuan L."/>
        </authorList>
    </citation>
    <scope>NUCLEOTIDE SEQUENCE [LARGE SCALE GENOMIC DNA]</scope>
    <source>
        <strain evidence="1">ZHUSHIDOU_FW_LH</strain>
        <tissue evidence="1">Leaf</tissue>
    </source>
</reference>
<gene>
    <name evidence="1" type="ORF">RIF29_38443</name>
</gene>
<sequence length="167" mass="19333">MEKMEIVMAMARASRALVICKNAWSIIFLTALLRPPQKLMVTTWLPSVTDLMKLLIQMPQPHLPTLNLVLAHCFQQQLIWTWDLSNPLTAKYPGFLHLPMEQLECLLVPVDRLVFSYLRFKEDRYDQTNLDIKQICRESPTPLRPSPSMINTILLTTIQNAYLKAVQ</sequence>
<evidence type="ECO:0000313" key="2">
    <source>
        <dbReference type="Proteomes" id="UP001372338"/>
    </source>
</evidence>
<name>A0AAN9E5J4_CROPI</name>
<keyword evidence="2" id="KW-1185">Reference proteome</keyword>
<evidence type="ECO:0000313" key="1">
    <source>
        <dbReference type="EMBL" id="KAK7243637.1"/>
    </source>
</evidence>
<accession>A0AAN9E5J4</accession>
<proteinExistence type="predicted"/>
<dbReference type="Proteomes" id="UP001372338">
    <property type="component" value="Unassembled WGS sequence"/>
</dbReference>
<dbReference type="EMBL" id="JAYWIO010000008">
    <property type="protein sequence ID" value="KAK7243637.1"/>
    <property type="molecule type" value="Genomic_DNA"/>
</dbReference>